<dbReference type="Pfam" id="PF10604">
    <property type="entry name" value="Polyketide_cyc2"/>
    <property type="match status" value="1"/>
</dbReference>
<dbReference type="Gene3D" id="3.30.530.20">
    <property type="match status" value="1"/>
</dbReference>
<dbReference type="InterPro" id="IPR023393">
    <property type="entry name" value="START-like_dom_sf"/>
</dbReference>
<organism evidence="1 2">
    <name type="scientific">Variibacter gotjawalensis</name>
    <dbReference type="NCBI Taxonomy" id="1333996"/>
    <lineage>
        <taxon>Bacteria</taxon>
        <taxon>Pseudomonadati</taxon>
        <taxon>Pseudomonadota</taxon>
        <taxon>Alphaproteobacteria</taxon>
        <taxon>Hyphomicrobiales</taxon>
        <taxon>Nitrobacteraceae</taxon>
        <taxon>Variibacter</taxon>
    </lineage>
</organism>
<sequence length="141" mass="16099">MDAAADIVIFRPRREVAAFIMDPRNDPLWGTSIESARPLQPGPLVTGARVEQISKAWGVRSSVIYEVTSIEADHHMELHVADPVDMWMLYELDDTPGGTLVRARTKASMPQSFAFKVFSFLARWNLRRDLRKLKRHLERAP</sequence>
<gene>
    <name evidence="1" type="ORF">GJW-30_1_00181</name>
</gene>
<dbReference type="Proteomes" id="UP000236884">
    <property type="component" value="Chromosome"/>
</dbReference>
<dbReference type="SUPFAM" id="SSF55961">
    <property type="entry name" value="Bet v1-like"/>
    <property type="match status" value="1"/>
</dbReference>
<evidence type="ECO:0000313" key="2">
    <source>
        <dbReference type="Proteomes" id="UP000236884"/>
    </source>
</evidence>
<name>A0A0S3PP26_9BRAD</name>
<reference evidence="1 2" key="1">
    <citation type="submission" date="2015-08" db="EMBL/GenBank/DDBJ databases">
        <title>Investigation of the bacterial diversity of lava forest soil.</title>
        <authorList>
            <person name="Lee J.S."/>
        </authorList>
    </citation>
    <scope>NUCLEOTIDE SEQUENCE [LARGE SCALE GENOMIC DNA]</scope>
    <source>
        <strain evidence="1 2">GJW-30</strain>
    </source>
</reference>
<dbReference type="EMBL" id="AP014946">
    <property type="protein sequence ID" value="BAT57673.1"/>
    <property type="molecule type" value="Genomic_DNA"/>
</dbReference>
<dbReference type="OrthoDB" id="2898773at2"/>
<protein>
    <submittedName>
        <fullName evidence="1">Polyketide cyclase / dehydrase and lipid transport</fullName>
    </submittedName>
</protein>
<dbReference type="KEGG" id="vgo:GJW-30_1_00181"/>
<accession>A0A0S3PP26</accession>
<dbReference type="InterPro" id="IPR019587">
    <property type="entry name" value="Polyketide_cyclase/dehydratase"/>
</dbReference>
<proteinExistence type="predicted"/>
<keyword evidence="2" id="KW-1185">Reference proteome</keyword>
<dbReference type="RefSeq" id="WP_096350583.1">
    <property type="nucleotide sequence ID" value="NZ_AP014946.1"/>
</dbReference>
<evidence type="ECO:0000313" key="1">
    <source>
        <dbReference type="EMBL" id="BAT57673.1"/>
    </source>
</evidence>
<dbReference type="AlphaFoldDB" id="A0A0S3PP26"/>